<feature type="transmembrane region" description="Helical" evidence="8">
    <location>
        <begin position="204"/>
        <end position="227"/>
    </location>
</feature>
<feature type="transmembrane region" description="Helical" evidence="8">
    <location>
        <begin position="148"/>
        <end position="168"/>
    </location>
</feature>
<keyword evidence="3 8" id="KW-0813">Transport</keyword>
<comment type="similarity">
    <text evidence="2">Belongs to the binding-protein-dependent transport system permease family. CysTW subfamily.</text>
</comment>
<evidence type="ECO:0000256" key="5">
    <source>
        <dbReference type="ARBA" id="ARBA00022692"/>
    </source>
</evidence>
<feature type="transmembrane region" description="Helical" evidence="8">
    <location>
        <begin position="247"/>
        <end position="268"/>
    </location>
</feature>
<feature type="transmembrane region" description="Helical" evidence="8">
    <location>
        <begin position="66"/>
        <end position="87"/>
    </location>
</feature>
<dbReference type="PROSITE" id="PS50928">
    <property type="entry name" value="ABC_TM1"/>
    <property type="match status" value="1"/>
</dbReference>
<dbReference type="STRING" id="1852522.SAMN06295960_2926"/>
<accession>A0A1X7L3D5</accession>
<dbReference type="Gene3D" id="1.10.3720.10">
    <property type="entry name" value="MetI-like"/>
    <property type="match status" value="1"/>
</dbReference>
<dbReference type="SUPFAM" id="SSF161098">
    <property type="entry name" value="MetI-like"/>
    <property type="match status" value="1"/>
</dbReference>
<keyword evidence="5 8" id="KW-0812">Transmembrane</keyword>
<dbReference type="PANTHER" id="PTHR42929:SF1">
    <property type="entry name" value="INNER MEMBRANE ABC TRANSPORTER PERMEASE PROTEIN YDCU-RELATED"/>
    <property type="match status" value="1"/>
</dbReference>
<dbReference type="OrthoDB" id="9807047at2"/>
<keyword evidence="4" id="KW-1003">Cell membrane</keyword>
<dbReference type="InterPro" id="IPR035906">
    <property type="entry name" value="MetI-like_sf"/>
</dbReference>
<dbReference type="AlphaFoldDB" id="A0A1X7L3D5"/>
<dbReference type="GO" id="GO:0055085">
    <property type="term" value="P:transmembrane transport"/>
    <property type="evidence" value="ECO:0007669"/>
    <property type="project" value="InterPro"/>
</dbReference>
<feature type="transmembrane region" description="Helical" evidence="8">
    <location>
        <begin position="99"/>
        <end position="120"/>
    </location>
</feature>
<comment type="subcellular location">
    <subcellularLocation>
        <location evidence="1 8">Cell membrane</location>
        <topology evidence="1 8">Multi-pass membrane protein</topology>
    </subcellularLocation>
</comment>
<evidence type="ECO:0000256" key="2">
    <source>
        <dbReference type="ARBA" id="ARBA00007069"/>
    </source>
</evidence>
<dbReference type="GO" id="GO:0005886">
    <property type="term" value="C:plasma membrane"/>
    <property type="evidence" value="ECO:0007669"/>
    <property type="project" value="UniProtKB-SubCell"/>
</dbReference>
<keyword evidence="10" id="KW-1185">Reference proteome</keyword>
<evidence type="ECO:0000256" key="8">
    <source>
        <dbReference type="RuleBase" id="RU363032"/>
    </source>
</evidence>
<dbReference type="Proteomes" id="UP000193834">
    <property type="component" value="Unassembled WGS sequence"/>
</dbReference>
<dbReference type="CDD" id="cd06261">
    <property type="entry name" value="TM_PBP2"/>
    <property type="match status" value="1"/>
</dbReference>
<dbReference type="InterPro" id="IPR000515">
    <property type="entry name" value="MetI-like"/>
</dbReference>
<keyword evidence="6 8" id="KW-1133">Transmembrane helix</keyword>
<dbReference type="EMBL" id="FXAZ01000004">
    <property type="protein sequence ID" value="SMG48366.1"/>
    <property type="molecule type" value="Genomic_DNA"/>
</dbReference>
<evidence type="ECO:0000256" key="1">
    <source>
        <dbReference type="ARBA" id="ARBA00004651"/>
    </source>
</evidence>
<dbReference type="RefSeq" id="WP_085495232.1">
    <property type="nucleotide sequence ID" value="NZ_FXAZ01000004.1"/>
</dbReference>
<evidence type="ECO:0000256" key="4">
    <source>
        <dbReference type="ARBA" id="ARBA00022475"/>
    </source>
</evidence>
<gene>
    <name evidence="9" type="ORF">SAMN06295960_2926</name>
</gene>
<reference evidence="9 10" key="1">
    <citation type="submission" date="2017-04" db="EMBL/GenBank/DDBJ databases">
        <authorList>
            <person name="Afonso C.L."/>
            <person name="Miller P.J."/>
            <person name="Scott M.A."/>
            <person name="Spackman E."/>
            <person name="Goraichik I."/>
            <person name="Dimitrov K.M."/>
            <person name="Suarez D.L."/>
            <person name="Swayne D.E."/>
        </authorList>
    </citation>
    <scope>NUCLEOTIDE SEQUENCE [LARGE SCALE GENOMIC DNA]</scope>
    <source>
        <strain evidence="9 10">11</strain>
    </source>
</reference>
<organism evidence="9 10">
    <name type="scientific">Paenibacillus aquistagni</name>
    <dbReference type="NCBI Taxonomy" id="1852522"/>
    <lineage>
        <taxon>Bacteria</taxon>
        <taxon>Bacillati</taxon>
        <taxon>Bacillota</taxon>
        <taxon>Bacilli</taxon>
        <taxon>Bacillales</taxon>
        <taxon>Paenibacillaceae</taxon>
        <taxon>Paenibacillus</taxon>
    </lineage>
</organism>
<name>A0A1X7L3D5_9BACL</name>
<feature type="transmembrane region" description="Helical" evidence="8">
    <location>
        <begin position="12"/>
        <end position="33"/>
    </location>
</feature>
<protein>
    <submittedName>
        <fullName evidence="9">Spermidine/putrescine transport system permease protein</fullName>
    </submittedName>
</protein>
<evidence type="ECO:0000313" key="10">
    <source>
        <dbReference type="Proteomes" id="UP000193834"/>
    </source>
</evidence>
<evidence type="ECO:0000256" key="7">
    <source>
        <dbReference type="ARBA" id="ARBA00023136"/>
    </source>
</evidence>
<evidence type="ECO:0000256" key="6">
    <source>
        <dbReference type="ARBA" id="ARBA00022989"/>
    </source>
</evidence>
<keyword evidence="7 8" id="KW-0472">Membrane</keyword>
<dbReference type="Pfam" id="PF00528">
    <property type="entry name" value="BPD_transp_1"/>
    <property type="match status" value="1"/>
</dbReference>
<dbReference type="PANTHER" id="PTHR42929">
    <property type="entry name" value="INNER MEMBRANE ABC TRANSPORTER PERMEASE PROTEIN YDCU-RELATED-RELATED"/>
    <property type="match status" value="1"/>
</dbReference>
<sequence>MNKRWFGILSPVVLWLCFFMMVPMIAVVGVSFLSRDTVGNLVWTFNISNYTRFFDPLYLGIYWDTIWLSVLTTLLCLLLSYPLAYYITTAGPRTQKWMLIGVTVPFWINFLIRTYAWVLILRTQGLVNMGLEQLGMISEPMQLLYTKGAVLLGMVYTFIPYMVLPIYVSLEQMDKRQLEAASDLGASRWSAFWRVTLPQTKSGIMTGGVLVFVTTTGMFVITDILGGAKSQMLSNIIQNQFLSARDWPFGAALSVIFMISSLIIIWLFNRALRSKYESAKEARA</sequence>
<proteinExistence type="inferred from homology"/>
<evidence type="ECO:0000256" key="3">
    <source>
        <dbReference type="ARBA" id="ARBA00022448"/>
    </source>
</evidence>
<evidence type="ECO:0000313" key="9">
    <source>
        <dbReference type="EMBL" id="SMG48366.1"/>
    </source>
</evidence>